<reference evidence="1 2" key="1">
    <citation type="journal article" date="2018" name="Front. Plant Sci.">
        <title>Red Clover (Trifolium pratense) and Zigzag Clover (T. medium) - A Picture of Genomic Similarities and Differences.</title>
        <authorList>
            <person name="Dluhosova J."/>
            <person name="Istvanek J."/>
            <person name="Nedelnik J."/>
            <person name="Repkova J."/>
        </authorList>
    </citation>
    <scope>NUCLEOTIDE SEQUENCE [LARGE SCALE GENOMIC DNA]</scope>
    <source>
        <strain evidence="2">cv. 10/8</strain>
        <tissue evidence="1">Leaf</tissue>
    </source>
</reference>
<dbReference type="AlphaFoldDB" id="A0A392RCN7"/>
<sequence>GHLACCAVHSDSNSNSLCQLRGAPSSMARCADLVMKQKSPSGSCASRRPDGVARR</sequence>
<evidence type="ECO:0000313" key="1">
    <source>
        <dbReference type="EMBL" id="MCI34019.1"/>
    </source>
</evidence>
<accession>A0A392RCN7</accession>
<dbReference type="EMBL" id="LXQA010209507">
    <property type="protein sequence ID" value="MCI34019.1"/>
    <property type="molecule type" value="Genomic_DNA"/>
</dbReference>
<evidence type="ECO:0000313" key="2">
    <source>
        <dbReference type="Proteomes" id="UP000265520"/>
    </source>
</evidence>
<feature type="non-terminal residue" evidence="1">
    <location>
        <position position="1"/>
    </location>
</feature>
<protein>
    <submittedName>
        <fullName evidence="1">Uncharacterized protein</fullName>
    </submittedName>
</protein>
<dbReference type="Proteomes" id="UP000265520">
    <property type="component" value="Unassembled WGS sequence"/>
</dbReference>
<name>A0A392RCN7_9FABA</name>
<proteinExistence type="predicted"/>
<keyword evidence="2" id="KW-1185">Reference proteome</keyword>
<organism evidence="1 2">
    <name type="scientific">Trifolium medium</name>
    <dbReference type="NCBI Taxonomy" id="97028"/>
    <lineage>
        <taxon>Eukaryota</taxon>
        <taxon>Viridiplantae</taxon>
        <taxon>Streptophyta</taxon>
        <taxon>Embryophyta</taxon>
        <taxon>Tracheophyta</taxon>
        <taxon>Spermatophyta</taxon>
        <taxon>Magnoliopsida</taxon>
        <taxon>eudicotyledons</taxon>
        <taxon>Gunneridae</taxon>
        <taxon>Pentapetalae</taxon>
        <taxon>rosids</taxon>
        <taxon>fabids</taxon>
        <taxon>Fabales</taxon>
        <taxon>Fabaceae</taxon>
        <taxon>Papilionoideae</taxon>
        <taxon>50 kb inversion clade</taxon>
        <taxon>NPAAA clade</taxon>
        <taxon>Hologalegina</taxon>
        <taxon>IRL clade</taxon>
        <taxon>Trifolieae</taxon>
        <taxon>Trifolium</taxon>
    </lineage>
</organism>
<comment type="caution">
    <text evidence="1">The sequence shown here is derived from an EMBL/GenBank/DDBJ whole genome shotgun (WGS) entry which is preliminary data.</text>
</comment>